<reference evidence="1" key="1">
    <citation type="journal article" date="2015" name="Nature">
        <title>Complex archaea that bridge the gap between prokaryotes and eukaryotes.</title>
        <authorList>
            <person name="Spang A."/>
            <person name="Saw J.H."/>
            <person name="Jorgensen S.L."/>
            <person name="Zaremba-Niedzwiedzka K."/>
            <person name="Martijn J."/>
            <person name="Lind A.E."/>
            <person name="van Eijk R."/>
            <person name="Schleper C."/>
            <person name="Guy L."/>
            <person name="Ettema T.J."/>
        </authorList>
    </citation>
    <scope>NUCLEOTIDE SEQUENCE</scope>
</reference>
<protein>
    <submittedName>
        <fullName evidence="1">Uncharacterized protein</fullName>
    </submittedName>
</protein>
<sequence>MPTLIAIDSNSGYWERRSPVAGAYAQAHDVANADAVYNDPGSIQIGQFYRLFPTEYYEVFRGAMIFDTSSIPVGSTMVSATLALIARQLVGASGFSVVLVSGVGLADVFVVADFGDLLAAVTSFGAVVIANPPNETVLTITLNAAGLAAIVPGGTTRFGLRSSLDISNTPPVGGTEQGLLYGSGTVDKEPELTINYDLPVPVVSTDPATGVT</sequence>
<comment type="caution">
    <text evidence="1">The sequence shown here is derived from an EMBL/GenBank/DDBJ whole genome shotgun (WGS) entry which is preliminary data.</text>
</comment>
<evidence type="ECO:0000313" key="1">
    <source>
        <dbReference type="EMBL" id="KKM68298.1"/>
    </source>
</evidence>
<accession>A0A0F9JFD2</accession>
<proteinExistence type="predicted"/>
<name>A0A0F9JFD2_9ZZZZ</name>
<gene>
    <name evidence="1" type="ORF">LCGC14_1462300</name>
</gene>
<organism evidence="1">
    <name type="scientific">marine sediment metagenome</name>
    <dbReference type="NCBI Taxonomy" id="412755"/>
    <lineage>
        <taxon>unclassified sequences</taxon>
        <taxon>metagenomes</taxon>
        <taxon>ecological metagenomes</taxon>
    </lineage>
</organism>
<dbReference type="AlphaFoldDB" id="A0A0F9JFD2"/>
<dbReference type="EMBL" id="LAZR01010194">
    <property type="protein sequence ID" value="KKM68298.1"/>
    <property type="molecule type" value="Genomic_DNA"/>
</dbReference>